<dbReference type="InterPro" id="IPR012281">
    <property type="entry name" value="Phospholipid_synth_PlsX-like"/>
</dbReference>
<comment type="function">
    <text evidence="10">Catalyzes the reversible formation of acyl-phosphate (acyl-PO(4)) from acyl-[acyl-carrier-protein] (acyl-ACP). This enzyme utilizes acyl-ACP as fatty acyl donor, but not acyl-CoA.</text>
</comment>
<keyword evidence="5 10" id="KW-0443">Lipid metabolism</keyword>
<keyword evidence="7 10" id="KW-1208">Phospholipid metabolism</keyword>
<comment type="subunit">
    <text evidence="9 10">Homodimer. Probably interacts with PlsY.</text>
</comment>
<dbReference type="EC" id="2.3.1.274" evidence="8 10"/>
<comment type="subcellular location">
    <subcellularLocation>
        <location evidence="10">Cytoplasm</location>
    </subcellularLocation>
    <text evidence="10">Associated with the membrane possibly through PlsY.</text>
</comment>
<dbReference type="AlphaFoldDB" id="A0A098LEV8"/>
<keyword evidence="4 10" id="KW-0808">Transferase</keyword>
<dbReference type="NCBIfam" id="TIGR00182">
    <property type="entry name" value="plsX"/>
    <property type="match status" value="1"/>
</dbReference>
<evidence type="ECO:0000256" key="1">
    <source>
        <dbReference type="ARBA" id="ARBA00001232"/>
    </source>
</evidence>
<dbReference type="HAMAP" id="MF_00019">
    <property type="entry name" value="PlsX"/>
    <property type="match status" value="1"/>
</dbReference>
<dbReference type="GO" id="GO:0005737">
    <property type="term" value="C:cytoplasm"/>
    <property type="evidence" value="ECO:0007669"/>
    <property type="project" value="UniProtKB-SubCell"/>
</dbReference>
<evidence type="ECO:0000256" key="3">
    <source>
        <dbReference type="ARBA" id="ARBA00022516"/>
    </source>
</evidence>
<keyword evidence="12" id="KW-1185">Reference proteome</keyword>
<evidence type="ECO:0000256" key="6">
    <source>
        <dbReference type="ARBA" id="ARBA00023209"/>
    </source>
</evidence>
<evidence type="ECO:0000313" key="12">
    <source>
        <dbReference type="Proteomes" id="UP000030185"/>
    </source>
</evidence>
<dbReference type="UniPathway" id="UPA00085"/>
<dbReference type="SUPFAM" id="SSF53659">
    <property type="entry name" value="Isocitrate/Isopropylmalate dehydrogenase-like"/>
    <property type="match status" value="1"/>
</dbReference>
<dbReference type="InterPro" id="IPR003664">
    <property type="entry name" value="FA_synthesis"/>
</dbReference>
<dbReference type="EMBL" id="BBLT01000004">
    <property type="protein sequence ID" value="GAL84972.1"/>
    <property type="molecule type" value="Genomic_DNA"/>
</dbReference>
<organism evidence="11 12">
    <name type="scientific">Sporocytophaga myxococcoides</name>
    <dbReference type="NCBI Taxonomy" id="153721"/>
    <lineage>
        <taxon>Bacteria</taxon>
        <taxon>Pseudomonadati</taxon>
        <taxon>Bacteroidota</taxon>
        <taxon>Cytophagia</taxon>
        <taxon>Cytophagales</taxon>
        <taxon>Cytophagaceae</taxon>
        <taxon>Sporocytophaga</taxon>
    </lineage>
</organism>
<reference evidence="11 12" key="1">
    <citation type="submission" date="2014-09" db="EMBL/GenBank/DDBJ databases">
        <title>Sporocytophaga myxococcoides PG-01 genome sequencing.</title>
        <authorList>
            <person name="Liu L."/>
            <person name="Gao P.J."/>
            <person name="Chen G.J."/>
            <person name="Wang L.S."/>
        </authorList>
    </citation>
    <scope>NUCLEOTIDE SEQUENCE [LARGE SCALE GENOMIC DNA]</scope>
    <source>
        <strain evidence="11 12">PG-01</strain>
    </source>
</reference>
<dbReference type="STRING" id="153721.MYP_2200"/>
<evidence type="ECO:0000256" key="8">
    <source>
        <dbReference type="ARBA" id="ARBA00024069"/>
    </source>
</evidence>
<keyword evidence="3 10" id="KW-0444">Lipid biosynthesis</keyword>
<dbReference type="PANTHER" id="PTHR30100:SF1">
    <property type="entry name" value="PHOSPHATE ACYLTRANSFERASE"/>
    <property type="match status" value="1"/>
</dbReference>
<keyword evidence="11" id="KW-0012">Acyltransferase</keyword>
<comment type="caution">
    <text evidence="11">The sequence shown here is derived from an EMBL/GenBank/DDBJ whole genome shotgun (WGS) entry which is preliminary data.</text>
</comment>
<dbReference type="PANTHER" id="PTHR30100">
    <property type="entry name" value="FATTY ACID/PHOSPHOLIPID SYNTHESIS PROTEIN PLSX"/>
    <property type="match status" value="1"/>
</dbReference>
<gene>
    <name evidence="10" type="primary">plsX</name>
    <name evidence="11" type="ORF">MYP_2200</name>
</gene>
<dbReference type="Proteomes" id="UP000030185">
    <property type="component" value="Unassembled WGS sequence"/>
</dbReference>
<keyword evidence="6 10" id="KW-0594">Phospholipid biosynthesis</keyword>
<dbReference type="GO" id="GO:0008654">
    <property type="term" value="P:phospholipid biosynthetic process"/>
    <property type="evidence" value="ECO:0007669"/>
    <property type="project" value="UniProtKB-KW"/>
</dbReference>
<comment type="similarity">
    <text evidence="10">Belongs to the PlsX family.</text>
</comment>
<sequence length="313" mass="33894">MRIALDAMGGDYAPQAVLQGALMAKESFSKENKEIVLIGNQAIIHSHFEKLGADKNAFEIVHTEDVIQMGEHPTKAIGQKPNSSIMLGFKMLKEKSVDAFCSAGNTGAMLVGSLFTIKAIPGIDRPGIAGFIPKEDGRYGILLDVGANADCKPEFLDQFAVLGSLYSKYIFNIENPKVGLMNLGEEEQKGTILTQATHQLLKNNPKINFVGNIEGRDAFNDRADVIVTDGFTGNVVLKLAETFYELMEKRNFMDPFIELFNYAGVGGSPILGVNGNVIIGHGVSTPIAIKNMLNLAVQLTEAGIVDKIKNAYN</sequence>
<evidence type="ECO:0000256" key="5">
    <source>
        <dbReference type="ARBA" id="ARBA00023098"/>
    </source>
</evidence>
<evidence type="ECO:0000256" key="4">
    <source>
        <dbReference type="ARBA" id="ARBA00022679"/>
    </source>
</evidence>
<dbReference type="GO" id="GO:0006633">
    <property type="term" value="P:fatty acid biosynthetic process"/>
    <property type="evidence" value="ECO:0007669"/>
    <property type="project" value="UniProtKB-UniRule"/>
</dbReference>
<accession>A0A098LEV8</accession>
<evidence type="ECO:0000313" key="11">
    <source>
        <dbReference type="EMBL" id="GAL84972.1"/>
    </source>
</evidence>
<dbReference type="OrthoDB" id="9806408at2"/>
<comment type="pathway">
    <text evidence="10">Lipid metabolism; phospholipid metabolism.</text>
</comment>
<evidence type="ECO:0000256" key="10">
    <source>
        <dbReference type="HAMAP-Rule" id="MF_00019"/>
    </source>
</evidence>
<proteinExistence type="inferred from homology"/>
<dbReference type="GO" id="GO:0043811">
    <property type="term" value="F:phosphate:acyl-[acyl carrier protein] acyltransferase activity"/>
    <property type="evidence" value="ECO:0007669"/>
    <property type="project" value="UniProtKB-UniRule"/>
</dbReference>
<evidence type="ECO:0000256" key="9">
    <source>
        <dbReference type="ARBA" id="ARBA00046608"/>
    </source>
</evidence>
<dbReference type="eggNOG" id="COG0416">
    <property type="taxonomic scope" value="Bacteria"/>
</dbReference>
<comment type="catalytic activity">
    <reaction evidence="1 10">
        <text>a fatty acyl-[ACP] + phosphate = an acyl phosphate + holo-[ACP]</text>
        <dbReference type="Rhea" id="RHEA:42292"/>
        <dbReference type="Rhea" id="RHEA-COMP:9685"/>
        <dbReference type="Rhea" id="RHEA-COMP:14125"/>
        <dbReference type="ChEBI" id="CHEBI:43474"/>
        <dbReference type="ChEBI" id="CHEBI:59918"/>
        <dbReference type="ChEBI" id="CHEBI:64479"/>
        <dbReference type="ChEBI" id="CHEBI:138651"/>
        <dbReference type="EC" id="2.3.1.274"/>
    </reaction>
</comment>
<evidence type="ECO:0000256" key="2">
    <source>
        <dbReference type="ARBA" id="ARBA00022490"/>
    </source>
</evidence>
<dbReference type="PIRSF" id="PIRSF002465">
    <property type="entry name" value="Phsphlp_syn_PlsX"/>
    <property type="match status" value="1"/>
</dbReference>
<dbReference type="Gene3D" id="3.40.718.10">
    <property type="entry name" value="Isopropylmalate Dehydrogenase"/>
    <property type="match status" value="1"/>
</dbReference>
<protein>
    <recommendedName>
        <fullName evidence="8 10">Phosphate acyltransferase</fullName>
        <ecNumber evidence="8 10">2.3.1.274</ecNumber>
    </recommendedName>
    <alternativeName>
        <fullName evidence="10">Acyl-ACP phosphotransacylase</fullName>
    </alternativeName>
    <alternativeName>
        <fullName evidence="10">Acyl-[acyl-carrier-protein]--phosphate acyltransferase</fullName>
    </alternativeName>
    <alternativeName>
        <fullName evidence="10">Phosphate-acyl-ACP acyltransferase</fullName>
    </alternativeName>
</protein>
<name>A0A098LEV8_9BACT</name>
<keyword evidence="2 10" id="KW-0963">Cytoplasm</keyword>
<dbReference type="RefSeq" id="WP_045462830.1">
    <property type="nucleotide sequence ID" value="NZ_BBLT01000004.1"/>
</dbReference>
<evidence type="ECO:0000256" key="7">
    <source>
        <dbReference type="ARBA" id="ARBA00023264"/>
    </source>
</evidence>
<dbReference type="Pfam" id="PF02504">
    <property type="entry name" value="FA_synthesis"/>
    <property type="match status" value="1"/>
</dbReference>